<evidence type="ECO:0000313" key="3">
    <source>
        <dbReference type="Proteomes" id="UP000011115"/>
    </source>
</evidence>
<dbReference type="Gramene" id="PGSC0003DMT400091098">
    <property type="protein sequence ID" value="PGSC0003DMT400091098"/>
    <property type="gene ID" value="PGSC0003DMG400040669"/>
</dbReference>
<protein>
    <recommendedName>
        <fullName evidence="4">Integrase core domain containing protein</fullName>
    </recommendedName>
</protein>
<dbReference type="HOGENOM" id="CLU_1952669_0_0_1"/>
<dbReference type="Proteomes" id="UP000011115">
    <property type="component" value="Unassembled WGS sequence"/>
</dbReference>
<sequence length="129" mass="14307">MPSPKGRNQVGDRKKKPADCRVVSRCSAGSSKGTDLEDVECQGRKAMKVTKARLTEWFGEPDLLRQDMNTRANPRMMEEEIENEGVRPQGLEGDQVPQGNEVLVDPTTMTNENVRSALFMKAQAVTTQA</sequence>
<dbReference type="InParanoid" id="M1DLV9"/>
<organism evidence="2 3">
    <name type="scientific">Solanum tuberosum</name>
    <name type="common">Potato</name>
    <dbReference type="NCBI Taxonomy" id="4113"/>
    <lineage>
        <taxon>Eukaryota</taxon>
        <taxon>Viridiplantae</taxon>
        <taxon>Streptophyta</taxon>
        <taxon>Embryophyta</taxon>
        <taxon>Tracheophyta</taxon>
        <taxon>Spermatophyta</taxon>
        <taxon>Magnoliopsida</taxon>
        <taxon>eudicotyledons</taxon>
        <taxon>Gunneridae</taxon>
        <taxon>Pentapetalae</taxon>
        <taxon>asterids</taxon>
        <taxon>lamiids</taxon>
        <taxon>Solanales</taxon>
        <taxon>Solanaceae</taxon>
        <taxon>Solanoideae</taxon>
        <taxon>Solaneae</taxon>
        <taxon>Solanum</taxon>
    </lineage>
</organism>
<keyword evidence="3" id="KW-1185">Reference proteome</keyword>
<dbReference type="AlphaFoldDB" id="M1DLV9"/>
<feature type="region of interest" description="Disordered" evidence="1">
    <location>
        <begin position="80"/>
        <end position="100"/>
    </location>
</feature>
<reference evidence="2" key="2">
    <citation type="submission" date="2015-06" db="UniProtKB">
        <authorList>
            <consortium name="EnsemblPlants"/>
        </authorList>
    </citation>
    <scope>IDENTIFICATION</scope>
    <source>
        <strain evidence="2">DM1-3 516 R44</strain>
    </source>
</reference>
<dbReference type="EnsemblPlants" id="PGSC0003DMT400091098">
    <property type="protein sequence ID" value="PGSC0003DMT400091098"/>
    <property type="gene ID" value="PGSC0003DMG400040669"/>
</dbReference>
<accession>M1DLV9</accession>
<proteinExistence type="predicted"/>
<name>M1DLV9_SOLTU</name>
<dbReference type="PaxDb" id="4113-PGSC0003DMT400091098"/>
<reference evidence="3" key="1">
    <citation type="journal article" date="2011" name="Nature">
        <title>Genome sequence and analysis of the tuber crop potato.</title>
        <authorList>
            <consortium name="The Potato Genome Sequencing Consortium"/>
        </authorList>
    </citation>
    <scope>NUCLEOTIDE SEQUENCE [LARGE SCALE GENOMIC DNA]</scope>
    <source>
        <strain evidence="3">cv. DM1-3 516 R44</strain>
    </source>
</reference>
<evidence type="ECO:0008006" key="4">
    <source>
        <dbReference type="Google" id="ProtNLM"/>
    </source>
</evidence>
<evidence type="ECO:0000313" key="2">
    <source>
        <dbReference type="EnsemblPlants" id="PGSC0003DMT400091098"/>
    </source>
</evidence>
<evidence type="ECO:0000256" key="1">
    <source>
        <dbReference type="SAM" id="MobiDB-lite"/>
    </source>
</evidence>